<sequence length="61" mass="6930">MIFTACTTVLQIGIVFTKPNSRLRSLVYCERGHVSQRNGSLRLRHQTFPVCYSDAELLKSS</sequence>
<reference evidence="1 2" key="1">
    <citation type="submission" date="2016-03" db="EMBL/GenBank/DDBJ databases">
        <title>EvidentialGene: Evidence-directed Construction of Genes on Genomes.</title>
        <authorList>
            <person name="Gilbert D.G."/>
            <person name="Choi J.-H."/>
            <person name="Mockaitis K."/>
            <person name="Colbourne J."/>
            <person name="Pfrender M."/>
        </authorList>
    </citation>
    <scope>NUCLEOTIDE SEQUENCE [LARGE SCALE GENOMIC DNA]</scope>
    <source>
        <strain evidence="1 2">Xinb3</strain>
        <tissue evidence="1">Complete organism</tissue>
    </source>
</reference>
<protein>
    <submittedName>
        <fullName evidence="1">Uncharacterized protein</fullName>
    </submittedName>
</protein>
<organism evidence="1 2">
    <name type="scientific">Daphnia magna</name>
    <dbReference type="NCBI Taxonomy" id="35525"/>
    <lineage>
        <taxon>Eukaryota</taxon>
        <taxon>Metazoa</taxon>
        <taxon>Ecdysozoa</taxon>
        <taxon>Arthropoda</taxon>
        <taxon>Crustacea</taxon>
        <taxon>Branchiopoda</taxon>
        <taxon>Diplostraca</taxon>
        <taxon>Cladocera</taxon>
        <taxon>Anomopoda</taxon>
        <taxon>Daphniidae</taxon>
        <taxon>Daphnia</taxon>
    </lineage>
</organism>
<evidence type="ECO:0000313" key="2">
    <source>
        <dbReference type="Proteomes" id="UP000076858"/>
    </source>
</evidence>
<dbReference type="AlphaFoldDB" id="A0A162SBM7"/>
<evidence type="ECO:0000313" key="1">
    <source>
        <dbReference type="EMBL" id="KZS21158.1"/>
    </source>
</evidence>
<keyword evidence="2" id="KW-1185">Reference proteome</keyword>
<comment type="caution">
    <text evidence="1">The sequence shown here is derived from an EMBL/GenBank/DDBJ whole genome shotgun (WGS) entry which is preliminary data.</text>
</comment>
<proteinExistence type="predicted"/>
<name>A0A162SBM7_9CRUS</name>
<dbReference type="EMBL" id="LRGB01000056">
    <property type="protein sequence ID" value="KZS21158.1"/>
    <property type="molecule type" value="Genomic_DNA"/>
</dbReference>
<gene>
    <name evidence="1" type="ORF">APZ42_011976</name>
</gene>
<accession>A0A162SBM7</accession>
<dbReference type="Proteomes" id="UP000076858">
    <property type="component" value="Unassembled WGS sequence"/>
</dbReference>